<feature type="region of interest" description="Disordered" evidence="4">
    <location>
        <begin position="34"/>
        <end position="61"/>
    </location>
</feature>
<evidence type="ECO:0000313" key="6">
    <source>
        <dbReference type="EMBL" id="UTI62250.1"/>
    </source>
</evidence>
<protein>
    <submittedName>
        <fullName evidence="6">Site-specific integrase</fullName>
    </submittedName>
</protein>
<dbReference type="Pfam" id="PF00589">
    <property type="entry name" value="Phage_integrase"/>
    <property type="match status" value="1"/>
</dbReference>
<evidence type="ECO:0000256" key="1">
    <source>
        <dbReference type="ARBA" id="ARBA00008857"/>
    </source>
</evidence>
<keyword evidence="3" id="KW-0233">DNA recombination</keyword>
<name>A0ABY5DND8_9ACTN</name>
<accession>A0ABY5DND8</accession>
<dbReference type="Gene3D" id="1.10.443.10">
    <property type="entry name" value="Intergrase catalytic core"/>
    <property type="match status" value="1"/>
</dbReference>
<evidence type="ECO:0000313" key="7">
    <source>
        <dbReference type="Proteomes" id="UP001056035"/>
    </source>
</evidence>
<dbReference type="PANTHER" id="PTHR30349:SF64">
    <property type="entry name" value="PROPHAGE INTEGRASE INTD-RELATED"/>
    <property type="match status" value="1"/>
</dbReference>
<organism evidence="6 7">
    <name type="scientific">Paraconexibacter antarcticus</name>
    <dbReference type="NCBI Taxonomy" id="2949664"/>
    <lineage>
        <taxon>Bacteria</taxon>
        <taxon>Bacillati</taxon>
        <taxon>Actinomycetota</taxon>
        <taxon>Thermoleophilia</taxon>
        <taxon>Solirubrobacterales</taxon>
        <taxon>Paraconexibacteraceae</taxon>
        <taxon>Paraconexibacter</taxon>
    </lineage>
</organism>
<reference evidence="6 7" key="1">
    <citation type="submission" date="2022-06" db="EMBL/GenBank/DDBJ databases">
        <title>Paraconexibacter antarcticus.</title>
        <authorList>
            <person name="Kim C.S."/>
        </authorList>
    </citation>
    <scope>NUCLEOTIDE SEQUENCE [LARGE SCALE GENOMIC DNA]</scope>
    <source>
        <strain evidence="6 7">02-257</strain>
    </source>
</reference>
<dbReference type="InterPro" id="IPR002104">
    <property type="entry name" value="Integrase_catalytic"/>
</dbReference>
<evidence type="ECO:0000256" key="4">
    <source>
        <dbReference type="SAM" id="MobiDB-lite"/>
    </source>
</evidence>
<feature type="compositionally biased region" description="Basic and acidic residues" evidence="4">
    <location>
        <begin position="41"/>
        <end position="56"/>
    </location>
</feature>
<dbReference type="SUPFAM" id="SSF56349">
    <property type="entry name" value="DNA breaking-rejoining enzymes"/>
    <property type="match status" value="1"/>
</dbReference>
<dbReference type="Gene3D" id="1.10.150.130">
    <property type="match status" value="1"/>
</dbReference>
<evidence type="ECO:0000256" key="2">
    <source>
        <dbReference type="ARBA" id="ARBA00023125"/>
    </source>
</evidence>
<dbReference type="InterPro" id="IPR011010">
    <property type="entry name" value="DNA_brk_join_enz"/>
</dbReference>
<dbReference type="InterPro" id="IPR013762">
    <property type="entry name" value="Integrase-like_cat_sf"/>
</dbReference>
<dbReference type="EMBL" id="CP098502">
    <property type="protein sequence ID" value="UTI62250.1"/>
    <property type="molecule type" value="Genomic_DNA"/>
</dbReference>
<dbReference type="Proteomes" id="UP001056035">
    <property type="component" value="Chromosome"/>
</dbReference>
<dbReference type="PANTHER" id="PTHR30349">
    <property type="entry name" value="PHAGE INTEGRASE-RELATED"/>
    <property type="match status" value="1"/>
</dbReference>
<gene>
    <name evidence="6" type="ORF">NBH00_12815</name>
</gene>
<evidence type="ECO:0000256" key="3">
    <source>
        <dbReference type="ARBA" id="ARBA00023172"/>
    </source>
</evidence>
<feature type="compositionally biased region" description="Basic and acidic residues" evidence="4">
    <location>
        <begin position="433"/>
        <end position="446"/>
    </location>
</feature>
<evidence type="ECO:0000259" key="5">
    <source>
        <dbReference type="PROSITE" id="PS51898"/>
    </source>
</evidence>
<dbReference type="PROSITE" id="PS51898">
    <property type="entry name" value="TYR_RECOMBINASE"/>
    <property type="match status" value="1"/>
</dbReference>
<dbReference type="RefSeq" id="WP_254568988.1">
    <property type="nucleotide sequence ID" value="NZ_CP098502.1"/>
</dbReference>
<keyword evidence="2" id="KW-0238">DNA-binding</keyword>
<dbReference type="InterPro" id="IPR010998">
    <property type="entry name" value="Integrase_recombinase_N"/>
</dbReference>
<feature type="domain" description="Tyr recombinase" evidence="5">
    <location>
        <begin position="209"/>
        <end position="396"/>
    </location>
</feature>
<comment type="similarity">
    <text evidence="1">Belongs to the 'phage' integrase family.</text>
</comment>
<proteinExistence type="inferred from homology"/>
<dbReference type="CDD" id="cd01189">
    <property type="entry name" value="INT_ICEBs1_C_like"/>
    <property type="match status" value="1"/>
</dbReference>
<sequence length="446" mass="49051">MAGAKLVATKYPGIYKRGARYVYEWTNAAGKRQRATAETLADARTRKADREREAREGAPAAPEVGKATFGRYARELYGADLTRADGQEPARGRYAGRRGAVRERTRNDYRRHIELYWLPSLSARAVASITAADLRRVIDRLAARDGGDEGDYIADATMRRLFAPLSALLATAAEEGLIPTNVSRDVTLPSGRDRLRKFAAGIDDEDDEGPAKTLTREEFDTFMTIVDQRHRTFFHLLAETGLRFSEATALRWRDLTLDGGAAHLRVRRACVRGVFGPPKTEHSRRSVPLSPTLVYALRARHAQTEWPHPDDLAFPSTTGTPIADENLRKRTLMPAAQEAGVPWAGFHAFRHFCASTLIDQGRNIVQVSKWLGHHSPAFTLTVYAHLLDDGVGAPLDLFGGAQGVGPGSDSGVRERAGQSDPGLVIPDGMGDLTDEHARHEQGAPRF</sequence>
<feature type="region of interest" description="Disordered" evidence="4">
    <location>
        <begin position="402"/>
        <end position="446"/>
    </location>
</feature>
<keyword evidence="7" id="KW-1185">Reference proteome</keyword>
<dbReference type="InterPro" id="IPR050090">
    <property type="entry name" value="Tyrosine_recombinase_XerCD"/>
</dbReference>